<dbReference type="PANTHER" id="PTHR11145">
    <property type="entry name" value="BTB/POZ DOMAIN-CONTAINING ADAPTER FOR CUL3-MEDIATED RHOA DEGRADATION PROTEIN FAMILY MEMBER"/>
    <property type="match status" value="1"/>
</dbReference>
<dbReference type="Pfam" id="PF02214">
    <property type="entry name" value="BTB_2"/>
    <property type="match status" value="1"/>
</dbReference>
<dbReference type="InterPro" id="IPR000210">
    <property type="entry name" value="BTB/POZ_dom"/>
</dbReference>
<dbReference type="GO" id="GO:0051260">
    <property type="term" value="P:protein homooligomerization"/>
    <property type="evidence" value="ECO:0007669"/>
    <property type="project" value="InterPro"/>
</dbReference>
<organism evidence="3 4">
    <name type="scientific">Romanomermis culicivorax</name>
    <name type="common">Nematode worm</name>
    <dbReference type="NCBI Taxonomy" id="13658"/>
    <lineage>
        <taxon>Eukaryota</taxon>
        <taxon>Metazoa</taxon>
        <taxon>Ecdysozoa</taxon>
        <taxon>Nematoda</taxon>
        <taxon>Enoplea</taxon>
        <taxon>Dorylaimia</taxon>
        <taxon>Mermithida</taxon>
        <taxon>Mermithoidea</taxon>
        <taxon>Mermithidae</taxon>
        <taxon>Romanomermis</taxon>
    </lineage>
</organism>
<dbReference type="InterPro" id="IPR011333">
    <property type="entry name" value="SKP1/BTB/POZ_sf"/>
</dbReference>
<dbReference type="InterPro" id="IPR045068">
    <property type="entry name" value="BACURD1-3"/>
</dbReference>
<keyword evidence="3" id="KW-1185">Reference proteome</keyword>
<evidence type="ECO:0000256" key="1">
    <source>
        <dbReference type="SAM" id="MobiDB-lite"/>
    </source>
</evidence>
<dbReference type="PROSITE" id="PS50097">
    <property type="entry name" value="BTB"/>
    <property type="match status" value="1"/>
</dbReference>
<dbReference type="WBParaSite" id="nRc.2.0.1.t28891-RA">
    <property type="protein sequence ID" value="nRc.2.0.1.t28891-RA"/>
    <property type="gene ID" value="nRc.2.0.1.g28891"/>
</dbReference>
<dbReference type="SMART" id="SM00225">
    <property type="entry name" value="BTB"/>
    <property type="match status" value="1"/>
</dbReference>
<feature type="compositionally biased region" description="Low complexity" evidence="1">
    <location>
        <begin position="13"/>
        <end position="28"/>
    </location>
</feature>
<dbReference type="AlphaFoldDB" id="A0A915JRN6"/>
<feature type="region of interest" description="Disordered" evidence="1">
    <location>
        <begin position="1"/>
        <end position="51"/>
    </location>
</feature>
<feature type="compositionally biased region" description="Low complexity" evidence="1">
    <location>
        <begin position="41"/>
        <end position="51"/>
    </location>
</feature>
<evidence type="ECO:0000259" key="2">
    <source>
        <dbReference type="PROSITE" id="PS50097"/>
    </source>
</evidence>
<accession>A0A915JRN6</accession>
<dbReference type="Proteomes" id="UP000887565">
    <property type="component" value="Unplaced"/>
</dbReference>
<name>A0A915JRN6_ROMCU</name>
<protein>
    <submittedName>
        <fullName evidence="4">BTB domain-containing protein</fullName>
    </submittedName>
</protein>
<dbReference type="InterPro" id="IPR003131">
    <property type="entry name" value="T1-type_BTB"/>
</dbReference>
<dbReference type="Gene3D" id="3.30.710.10">
    <property type="entry name" value="Potassium Channel Kv1.1, Chain A"/>
    <property type="match status" value="1"/>
</dbReference>
<proteinExistence type="predicted"/>
<reference evidence="4" key="1">
    <citation type="submission" date="2022-11" db="UniProtKB">
        <authorList>
            <consortium name="WormBaseParasite"/>
        </authorList>
    </citation>
    <scope>IDENTIFICATION</scope>
</reference>
<dbReference type="OMA" id="EMSGDTC"/>
<evidence type="ECO:0000313" key="3">
    <source>
        <dbReference type="Proteomes" id="UP000887565"/>
    </source>
</evidence>
<dbReference type="SUPFAM" id="SSF54695">
    <property type="entry name" value="POZ domain"/>
    <property type="match status" value="1"/>
</dbReference>
<sequence length="329" mass="36646">MGDRLDEQPPPSSNNRSSSSSGANSPSPLESPAPVATPTPLHHTATQAQQQQSILSSTAIVNMNMAMLTQSQTTIVNNGLRNRNANVDQGLSHPSFTSGNVRLRNIAGPPSQYIKLNVGGYLHYTTVATLTKHDSMLRGMFSGRMEVLTDAEGWVLIDRCGKHFTVILNFLRDGAVALPESTRDILEILSEARYYCIQSLIDLCQAWLDLSQKNEDSLPVCRIPIITSSKEEKSLLQSTTRPTIKLLINRHNNKYSYTSQSDDNLLKNLELFDKLIMRFHERVLFIKDVGAANEVCSWTFYGHGQKVTEVCCTSIVYATDKKHTKVRSF</sequence>
<dbReference type="PANTHER" id="PTHR11145:SF8">
    <property type="entry name" value="RE57120P"/>
    <property type="match status" value="1"/>
</dbReference>
<feature type="domain" description="BTB" evidence="2">
    <location>
        <begin position="112"/>
        <end position="180"/>
    </location>
</feature>
<evidence type="ECO:0000313" key="4">
    <source>
        <dbReference type="WBParaSite" id="nRc.2.0.1.t28891-RA"/>
    </source>
</evidence>
<dbReference type="CDD" id="cd18369">
    <property type="entry name" value="BTB_POZ_KCTD10-like_BACURD"/>
    <property type="match status" value="1"/>
</dbReference>
<dbReference type="FunFam" id="3.30.710.10:FF:000046">
    <property type="entry name" value="BTB/POZ domain-containing protein KCTD7 isoform X1"/>
    <property type="match status" value="1"/>
</dbReference>